<organism evidence="1 2">
    <name type="scientific">Lysinibacillus sphaericus OT4b.31</name>
    <dbReference type="NCBI Taxonomy" id="1285586"/>
    <lineage>
        <taxon>Bacteria</taxon>
        <taxon>Bacillati</taxon>
        <taxon>Bacillota</taxon>
        <taxon>Bacilli</taxon>
        <taxon>Bacillales</taxon>
        <taxon>Bacillaceae</taxon>
        <taxon>Lysinibacillus</taxon>
    </lineage>
</organism>
<accession>R7Z8G4</accession>
<sequence>MTDIEYDTLFQSVSSGKALVANATTYMGVQTSTTAEFATIAAIPTGIPYSTGTYTTISNTMSF</sequence>
<gene>
    <name evidence="1" type="ORF">H131_21992</name>
</gene>
<name>R7Z8G4_LYSSH</name>
<dbReference type="PATRIC" id="fig|1285586.5.peg.4584"/>
<dbReference type="AlphaFoldDB" id="R7Z8G4"/>
<reference evidence="1 2" key="1">
    <citation type="submission" date="2013-04" db="EMBL/GenBank/DDBJ databases">
        <title>Draft genome of the heavy metal tolerant bacterium Lysinibacillus sphaericus strain OT4b.31.</title>
        <authorList>
            <person name="Pena-Montenegro T.D."/>
            <person name="Dussan J."/>
        </authorList>
    </citation>
    <scope>NUCLEOTIDE SEQUENCE [LARGE SCALE GENOMIC DNA]</scope>
    <source>
        <strain evidence="1 2">OT4b.31</strain>
    </source>
</reference>
<evidence type="ECO:0000313" key="1">
    <source>
        <dbReference type="EMBL" id="EON70314.1"/>
    </source>
</evidence>
<dbReference type="Proteomes" id="UP000013911">
    <property type="component" value="Unassembled WGS sequence"/>
</dbReference>
<dbReference type="HOGENOM" id="CLU_2880548_0_0_9"/>
<evidence type="ECO:0000313" key="2">
    <source>
        <dbReference type="Proteomes" id="UP000013911"/>
    </source>
</evidence>
<comment type="caution">
    <text evidence="1">The sequence shown here is derived from an EMBL/GenBank/DDBJ whole genome shotgun (WGS) entry which is preliminary data.</text>
</comment>
<proteinExistence type="predicted"/>
<protein>
    <submittedName>
        <fullName evidence="1">Uncharacterized protein</fullName>
    </submittedName>
</protein>
<dbReference type="EMBL" id="AQPX01000037">
    <property type="protein sequence ID" value="EON70314.1"/>
    <property type="molecule type" value="Genomic_DNA"/>
</dbReference>